<evidence type="ECO:0000256" key="6">
    <source>
        <dbReference type="ARBA" id="ARBA00022691"/>
    </source>
</evidence>
<dbReference type="AlphaFoldDB" id="A0A031LJU7"/>
<feature type="binding site" evidence="7">
    <location>
        <position position="17"/>
    </location>
    <ligand>
        <name>S-adenosyl-L-methionine</name>
        <dbReference type="ChEBI" id="CHEBI:59789"/>
    </ligand>
</feature>
<comment type="function">
    <text evidence="7">Aminocarboxypropyltransferase that catalyzes the aminocarboxypropyl transfer on pseudouridine corresponding to position 914 in M.jannaschii 16S rRNA. It constitutes the last step in biosynthesis of the hypermodified N1-methyl-N3-(3-amino-3-carboxypropyl) pseudouridine (m1acp3-Psi).</text>
</comment>
<name>A0A031LJU7_9CREN</name>
<comment type="caution">
    <text evidence="10">The sequence shown here is derived from an EMBL/GenBank/DDBJ whole genome shotgun (WGS) entry which is preliminary data.</text>
</comment>
<keyword evidence="5 7" id="KW-0808">Transferase</keyword>
<protein>
    <recommendedName>
        <fullName evidence="1 7">16S rRNA aminocarboxypropyltransferase</fullName>
        <ecNumber evidence="7">2.5.1.157</ecNumber>
    </recommendedName>
</protein>
<dbReference type="GO" id="GO:0005737">
    <property type="term" value="C:cytoplasm"/>
    <property type="evidence" value="ECO:0007669"/>
    <property type="project" value="UniProtKB-SubCell"/>
</dbReference>
<feature type="binding site" evidence="7">
    <location>
        <position position="104"/>
    </location>
    <ligand>
        <name>S-adenosyl-L-methionine</name>
        <dbReference type="ChEBI" id="CHEBI:59789"/>
    </ligand>
</feature>
<dbReference type="GO" id="GO:0106388">
    <property type="term" value="F:rRNA small subunit aminocarboxypropyltransferase activity"/>
    <property type="evidence" value="ECO:0007669"/>
    <property type="project" value="UniProtKB-EC"/>
</dbReference>
<dbReference type="Pfam" id="PF04034">
    <property type="entry name" value="Ribo_biogen_C"/>
    <property type="match status" value="1"/>
</dbReference>
<feature type="domain" description="RNase L inhibitor RLI-like possible metal-binding" evidence="9">
    <location>
        <begin position="1"/>
        <end position="31"/>
    </location>
</feature>
<keyword evidence="3 7" id="KW-0690">Ribosome biogenesis</keyword>
<dbReference type="PANTHER" id="PTHR20426:SF0">
    <property type="entry name" value="18S RRNA AMINOCARBOXYPROPYLTRANSFERASE"/>
    <property type="match status" value="1"/>
</dbReference>
<evidence type="ECO:0000256" key="4">
    <source>
        <dbReference type="ARBA" id="ARBA00022552"/>
    </source>
</evidence>
<dbReference type="NCBIfam" id="NF002621">
    <property type="entry name" value="PRK02287.1"/>
    <property type="match status" value="1"/>
</dbReference>
<dbReference type="EC" id="2.5.1.157" evidence="7"/>
<dbReference type="GO" id="GO:0000455">
    <property type="term" value="P:enzyme-directed rRNA pseudouridine synthesis"/>
    <property type="evidence" value="ECO:0007669"/>
    <property type="project" value="UniProtKB-UniRule"/>
</dbReference>
<dbReference type="InterPro" id="IPR022968">
    <property type="entry name" value="Tsr3-like"/>
</dbReference>
<evidence type="ECO:0000256" key="3">
    <source>
        <dbReference type="ARBA" id="ARBA00022517"/>
    </source>
</evidence>
<evidence type="ECO:0000256" key="1">
    <source>
        <dbReference type="ARBA" id="ARBA00014114"/>
    </source>
</evidence>
<proteinExistence type="inferred from homology"/>
<evidence type="ECO:0000313" key="11">
    <source>
        <dbReference type="Proteomes" id="UP000024332"/>
    </source>
</evidence>
<dbReference type="GO" id="GO:1904047">
    <property type="term" value="F:S-adenosyl-L-methionine binding"/>
    <property type="evidence" value="ECO:0007669"/>
    <property type="project" value="UniProtKB-UniRule"/>
</dbReference>
<keyword evidence="11" id="KW-1185">Reference proteome</keyword>
<accession>A0A031LJU7</accession>
<dbReference type="InterPro" id="IPR007209">
    <property type="entry name" value="RNaseL-inhib-like_metal-bd_dom"/>
</dbReference>
<dbReference type="HAMAP" id="MF_01116">
    <property type="entry name" value="TSR3"/>
    <property type="match status" value="1"/>
</dbReference>
<feature type="domain" description="16S/18S rRNA aminocarboxypropyltransferase Tsr3 C-terminal" evidence="8">
    <location>
        <begin position="36"/>
        <end position="160"/>
    </location>
</feature>
<sequence length="170" mass="19645">MKVFVIEFHDDDPKKCTSRKMLRFKKAISTNRPKGIVLNPYAKEIISKNDINNAIKGGITIIDSSWNKSDNNFYEKHMFRNSRRLPFLLAGNPVNYAKPMMLSSIEAVFAALYILGFKDDAAELLALYKWMETFVSLNSELLDTYSGKDENDIREVEREVIERIMGEPRQ</sequence>
<dbReference type="Pfam" id="PF04068">
    <property type="entry name" value="Fer4_RLI"/>
    <property type="match status" value="1"/>
</dbReference>
<dbReference type="EMBL" id="JFZT01000048">
    <property type="protein sequence ID" value="EZQ03053.1"/>
    <property type="molecule type" value="Genomic_DNA"/>
</dbReference>
<keyword evidence="2 7" id="KW-0963">Cytoplasm</keyword>
<comment type="subcellular location">
    <subcellularLocation>
        <location evidence="7">Cytoplasm</location>
    </subcellularLocation>
</comment>
<feature type="binding site" evidence="7">
    <location>
        <position position="85"/>
    </location>
    <ligand>
        <name>S-adenosyl-L-methionine</name>
        <dbReference type="ChEBI" id="CHEBI:59789"/>
    </ligand>
</feature>
<evidence type="ECO:0000256" key="2">
    <source>
        <dbReference type="ARBA" id="ARBA00022490"/>
    </source>
</evidence>
<comment type="similarity">
    <text evidence="7">Belongs to the TDD superfamily. TSR3 family.</text>
</comment>
<dbReference type="PANTHER" id="PTHR20426">
    <property type="entry name" value="RIBOSOME BIOGENESIS PROTEIN TSR3 HOMOLOG"/>
    <property type="match status" value="1"/>
</dbReference>
<evidence type="ECO:0000313" key="10">
    <source>
        <dbReference type="EMBL" id="EZQ03053.1"/>
    </source>
</evidence>
<evidence type="ECO:0000256" key="5">
    <source>
        <dbReference type="ARBA" id="ARBA00022679"/>
    </source>
</evidence>
<feature type="binding site" evidence="7">
    <location>
        <position position="62"/>
    </location>
    <ligand>
        <name>S-adenosyl-L-methionine</name>
        <dbReference type="ChEBI" id="CHEBI:59789"/>
    </ligand>
</feature>
<keyword evidence="4 7" id="KW-0698">rRNA processing</keyword>
<reference evidence="10 11" key="1">
    <citation type="submission" date="2014-03" db="EMBL/GenBank/DDBJ databases">
        <title>Draft genome sequence of the novel thermoacidophilic archaea Acidianus copahuensis ALE1 strain, isolated from Copahue volcanic area in Neuquen Argentina.</title>
        <authorList>
            <person name="Urbieta M.S."/>
            <person name="Rascovan N."/>
            <person name="Castro C."/>
            <person name="Revale S."/>
            <person name="Giaveno M.A."/>
            <person name="Vazquez M.P."/>
            <person name="Donati E.R."/>
        </authorList>
    </citation>
    <scope>NUCLEOTIDE SEQUENCE [LARGE SCALE GENOMIC DNA]</scope>
    <source>
        <strain evidence="10 11">ALE1</strain>
    </source>
</reference>
<gene>
    <name evidence="10" type="ORF">CM19_09435</name>
</gene>
<evidence type="ECO:0000256" key="7">
    <source>
        <dbReference type="HAMAP-Rule" id="MF_01116"/>
    </source>
</evidence>
<comment type="caution">
    <text evidence="7">Lacks conserved residue(s) required for the propagation of feature annotation.</text>
</comment>
<dbReference type="OrthoDB" id="7441at2157"/>
<comment type="catalytic activity">
    <reaction evidence="7">
        <text>an N(1)-methylpseudouridine in rRNA + S-adenosyl-L-methionine = N(1)-methyl-N(3)-[(3S)-3-amino-3-carboxypropyl]pseudouridine in rRNA + S-methyl-5'-thioadenosine + H(+)</text>
        <dbReference type="Rhea" id="RHEA:63296"/>
        <dbReference type="Rhea" id="RHEA-COMP:11634"/>
        <dbReference type="Rhea" id="RHEA-COMP:16310"/>
        <dbReference type="ChEBI" id="CHEBI:15378"/>
        <dbReference type="ChEBI" id="CHEBI:17509"/>
        <dbReference type="ChEBI" id="CHEBI:59789"/>
        <dbReference type="ChEBI" id="CHEBI:74890"/>
        <dbReference type="ChEBI" id="CHEBI:146234"/>
        <dbReference type="EC" id="2.5.1.157"/>
    </reaction>
</comment>
<dbReference type="InterPro" id="IPR007177">
    <property type="entry name" value="Tsr3_C"/>
</dbReference>
<keyword evidence="6 7" id="KW-0949">S-adenosyl-L-methionine</keyword>
<evidence type="ECO:0000259" key="9">
    <source>
        <dbReference type="Pfam" id="PF04068"/>
    </source>
</evidence>
<dbReference type="Proteomes" id="UP000024332">
    <property type="component" value="Unassembled WGS sequence"/>
</dbReference>
<organism evidence="10 11">
    <name type="scientific">Candidatus Acidianus copahuensis</name>
    <dbReference type="NCBI Taxonomy" id="1160895"/>
    <lineage>
        <taxon>Archaea</taxon>
        <taxon>Thermoproteota</taxon>
        <taxon>Thermoprotei</taxon>
        <taxon>Sulfolobales</taxon>
        <taxon>Sulfolobaceae</taxon>
        <taxon>Acidianus</taxon>
    </lineage>
</organism>
<dbReference type="STRING" id="1160895.CM19_09435"/>
<evidence type="ECO:0000259" key="8">
    <source>
        <dbReference type="Pfam" id="PF04034"/>
    </source>
</evidence>